<dbReference type="PANTHER" id="PTHR33048">
    <property type="entry name" value="PTH11-LIKE INTEGRAL MEMBRANE PROTEIN (AFU_ORTHOLOGUE AFUA_5G11245)"/>
    <property type="match status" value="1"/>
</dbReference>
<feature type="transmembrane region" description="Helical" evidence="7">
    <location>
        <begin position="194"/>
        <end position="218"/>
    </location>
</feature>
<accession>A0A139IHY6</accession>
<evidence type="ECO:0000256" key="6">
    <source>
        <dbReference type="SAM" id="MobiDB-lite"/>
    </source>
</evidence>
<dbReference type="GO" id="GO:0016020">
    <property type="term" value="C:membrane"/>
    <property type="evidence" value="ECO:0007669"/>
    <property type="project" value="UniProtKB-SubCell"/>
</dbReference>
<evidence type="ECO:0000256" key="3">
    <source>
        <dbReference type="ARBA" id="ARBA00022989"/>
    </source>
</evidence>
<proteinExistence type="inferred from homology"/>
<organism evidence="9 10">
    <name type="scientific">Pseudocercospora musae</name>
    <dbReference type="NCBI Taxonomy" id="113226"/>
    <lineage>
        <taxon>Eukaryota</taxon>
        <taxon>Fungi</taxon>
        <taxon>Dikarya</taxon>
        <taxon>Ascomycota</taxon>
        <taxon>Pezizomycotina</taxon>
        <taxon>Dothideomycetes</taxon>
        <taxon>Dothideomycetidae</taxon>
        <taxon>Mycosphaerellales</taxon>
        <taxon>Mycosphaerellaceae</taxon>
        <taxon>Pseudocercospora</taxon>
    </lineage>
</organism>
<comment type="similarity">
    <text evidence="5">Belongs to the SAT4 family.</text>
</comment>
<name>A0A139IHY6_9PEZI</name>
<comment type="subcellular location">
    <subcellularLocation>
        <location evidence="1">Membrane</location>
        <topology evidence="1">Multi-pass membrane protein</topology>
    </subcellularLocation>
</comment>
<comment type="caution">
    <text evidence="9">The sequence shown here is derived from an EMBL/GenBank/DDBJ whole genome shotgun (WGS) entry which is preliminary data.</text>
</comment>
<dbReference type="PANTHER" id="PTHR33048:SF129">
    <property type="entry name" value="INTEGRAL MEMBRANE PROTEIN-RELATED"/>
    <property type="match status" value="1"/>
</dbReference>
<feature type="transmembrane region" description="Helical" evidence="7">
    <location>
        <begin position="109"/>
        <end position="130"/>
    </location>
</feature>
<feature type="transmembrane region" description="Helical" evidence="7">
    <location>
        <begin position="142"/>
        <end position="167"/>
    </location>
</feature>
<evidence type="ECO:0000256" key="4">
    <source>
        <dbReference type="ARBA" id="ARBA00023136"/>
    </source>
</evidence>
<feature type="compositionally biased region" description="Basic and acidic residues" evidence="6">
    <location>
        <begin position="452"/>
        <end position="471"/>
    </location>
</feature>
<dbReference type="InterPro" id="IPR049326">
    <property type="entry name" value="Rhodopsin_dom_fungi"/>
</dbReference>
<evidence type="ECO:0000256" key="2">
    <source>
        <dbReference type="ARBA" id="ARBA00022692"/>
    </source>
</evidence>
<feature type="region of interest" description="Disordered" evidence="6">
    <location>
        <begin position="450"/>
        <end position="471"/>
    </location>
</feature>
<dbReference type="EMBL" id="LFZO01000087">
    <property type="protein sequence ID" value="KXT14274.1"/>
    <property type="molecule type" value="Genomic_DNA"/>
</dbReference>
<feature type="region of interest" description="Disordered" evidence="6">
    <location>
        <begin position="364"/>
        <end position="404"/>
    </location>
</feature>
<sequence length="471" mass="53307">MFETRDLPGTDYSQWPTPDYVNPERRTWMPGFILAWQIMSTILISGRFYLRGRKQAGSFGFDDVLVFFGWLWSLGLSINTWYDVTHFGLDRHVWDMRPEWAIGAAKSGWIAQVFFVGSTVCTKISVLLFHRRMINLTIDSRWLWVIRGALAFTTAYGIGCIVAYFLYCTPLESVWMAYSTSYDKLYKCMNGNQIALVPGVLSVVSDLMAVAIPCLMLNHYELNVPKKQKIALNITFALGLTATGAGVARTYYLWKIQHTIDINWTGFSLFAWSIVECHLAIICACAPSLRVFFRRYLIDTLRRSLSSVSHYAHESRDRKAPLCSADFMSTANRDSRGLCELKELESGVHGLAVPPPVIVGDSRRASEEARYVETSTGKIVEKKPRKTRRHHGSPPPTPPITSAEDYESYAIERLGRHGTVVREKSFTGLSQRASHTASILNRFDDFVVEQEGGGKSKEDVQVPNKNNDEKR</sequence>
<dbReference type="Pfam" id="PF20684">
    <property type="entry name" value="Fung_rhodopsin"/>
    <property type="match status" value="1"/>
</dbReference>
<dbReference type="OrthoDB" id="4525788at2759"/>
<evidence type="ECO:0000256" key="7">
    <source>
        <dbReference type="SAM" id="Phobius"/>
    </source>
</evidence>
<feature type="domain" description="Rhodopsin" evidence="8">
    <location>
        <begin position="47"/>
        <end position="295"/>
    </location>
</feature>
<dbReference type="InterPro" id="IPR052337">
    <property type="entry name" value="SAT4-like"/>
</dbReference>
<keyword evidence="2 7" id="KW-0812">Transmembrane</keyword>
<evidence type="ECO:0000256" key="5">
    <source>
        <dbReference type="ARBA" id="ARBA00038359"/>
    </source>
</evidence>
<feature type="compositionally biased region" description="Basic residues" evidence="6">
    <location>
        <begin position="383"/>
        <end position="392"/>
    </location>
</feature>
<dbReference type="AlphaFoldDB" id="A0A139IHY6"/>
<evidence type="ECO:0000256" key="1">
    <source>
        <dbReference type="ARBA" id="ARBA00004141"/>
    </source>
</evidence>
<feature type="transmembrane region" description="Helical" evidence="7">
    <location>
        <begin position="62"/>
        <end position="82"/>
    </location>
</feature>
<evidence type="ECO:0000313" key="9">
    <source>
        <dbReference type="EMBL" id="KXT14274.1"/>
    </source>
</evidence>
<reference evidence="9 10" key="1">
    <citation type="submission" date="2015-07" db="EMBL/GenBank/DDBJ databases">
        <title>Comparative genomics of the Sigatoka disease complex on banana suggests a link between parallel evolutionary changes in Pseudocercospora fijiensis and Pseudocercospora eumusae and increased virulence on the banana host.</title>
        <authorList>
            <person name="Chang T.-C."/>
            <person name="Salvucci A."/>
            <person name="Crous P.W."/>
            <person name="Stergiopoulos I."/>
        </authorList>
    </citation>
    <scope>NUCLEOTIDE SEQUENCE [LARGE SCALE GENOMIC DNA]</scope>
    <source>
        <strain evidence="9 10">CBS 116634</strain>
    </source>
</reference>
<feature type="transmembrane region" description="Helical" evidence="7">
    <location>
        <begin position="28"/>
        <end position="50"/>
    </location>
</feature>
<keyword evidence="3 7" id="KW-1133">Transmembrane helix</keyword>
<feature type="transmembrane region" description="Helical" evidence="7">
    <location>
        <begin position="230"/>
        <end position="254"/>
    </location>
</feature>
<dbReference type="Proteomes" id="UP000073492">
    <property type="component" value="Unassembled WGS sequence"/>
</dbReference>
<evidence type="ECO:0000313" key="10">
    <source>
        <dbReference type="Proteomes" id="UP000073492"/>
    </source>
</evidence>
<evidence type="ECO:0000259" key="8">
    <source>
        <dbReference type="Pfam" id="PF20684"/>
    </source>
</evidence>
<feature type="transmembrane region" description="Helical" evidence="7">
    <location>
        <begin position="269"/>
        <end position="293"/>
    </location>
</feature>
<keyword evidence="4 7" id="KW-0472">Membrane</keyword>
<protein>
    <recommendedName>
        <fullName evidence="8">Rhodopsin domain-containing protein</fullName>
    </recommendedName>
</protein>
<gene>
    <name evidence="9" type="ORF">AC579_1270</name>
</gene>
<keyword evidence="10" id="KW-1185">Reference proteome</keyword>